<dbReference type="NCBIfam" id="TIGR02492">
    <property type="entry name" value="flgK_ends"/>
    <property type="match status" value="1"/>
</dbReference>
<dbReference type="Pfam" id="PF22638">
    <property type="entry name" value="FlgK_D1"/>
    <property type="match status" value="1"/>
</dbReference>
<reference evidence="9 10" key="1">
    <citation type="submission" date="2018-12" db="EMBL/GenBank/DDBJ databases">
        <title>Cadmium resistance mechanism in endophytic bacteria Burkholderia cenocepacia YG-3.</title>
        <authorList>
            <person name="Zhang X."/>
            <person name="Wang X."/>
            <person name="Zhu Y."/>
        </authorList>
    </citation>
    <scope>NUCLEOTIDE SEQUENCE [LARGE SCALE GENOMIC DNA]</scope>
    <source>
        <strain evidence="9 10">YG-3</strain>
    </source>
</reference>
<sequence>MKITQIGLSGALGARAAMDRSARNTANQQTVGYTRQGVLRTSRVSGGVDASSVIRFGNHTNTQQKWASHGSVGEHRAAESYFRQLEEVMGLKDGSIKVSMGKFFSALDAASADVTNSALRQQVLLAAGGMAKSFNSVQQMMRGQLDTLRQQSAATVEQINGLSQTAAELNRLVAEAEANGGAPSELIDQRDQAIDQLAALVDIRTVRQPDGTVDVSLAGGTPLIAGHQVAKMKVETLSGGTFELKLELAGTQYSVDGAKVGGELGGLSSFAKDTLLPQMEAIRSLAAELAGSFNEQVTAGFGMGGSPGKALFTFNPVTGQLTANEMKPEELGFSGDPKTPGNSDNLLKLIELRSRRIDLPGFGESSLGDAYVQLVGKLGAQSEQNQSSLAIAVNVRQQAEEAWQSLSGVSMDEEAVNLSEALQIYSANMKVISVAKELFDATMRAF</sequence>
<comment type="similarity">
    <text evidence="3">Belongs to the flagella basal body rod proteins family.</text>
</comment>
<evidence type="ECO:0000256" key="2">
    <source>
        <dbReference type="ARBA" id="ARBA00004613"/>
    </source>
</evidence>
<evidence type="ECO:0000256" key="3">
    <source>
        <dbReference type="ARBA" id="ARBA00009677"/>
    </source>
</evidence>
<dbReference type="PANTHER" id="PTHR30033:SF1">
    <property type="entry name" value="FLAGELLAR HOOK-ASSOCIATED PROTEIN 1"/>
    <property type="match status" value="1"/>
</dbReference>
<feature type="domain" description="Flagellar basal-body/hook protein C-terminal" evidence="7">
    <location>
        <begin position="407"/>
        <end position="444"/>
    </location>
</feature>
<dbReference type="InterPro" id="IPR010930">
    <property type="entry name" value="Flg_bb/hook_C_dom"/>
</dbReference>
<evidence type="ECO:0000256" key="4">
    <source>
        <dbReference type="ARBA" id="ARBA00016244"/>
    </source>
</evidence>
<dbReference type="Proteomes" id="UP000277191">
    <property type="component" value="Chromosome 2"/>
</dbReference>
<dbReference type="GO" id="GO:0009424">
    <property type="term" value="C:bacterial-type flagellum hook"/>
    <property type="evidence" value="ECO:0007669"/>
    <property type="project" value="InterPro"/>
</dbReference>
<dbReference type="PANTHER" id="PTHR30033">
    <property type="entry name" value="FLAGELLAR HOOK-ASSOCIATED PROTEIN 1"/>
    <property type="match status" value="1"/>
</dbReference>
<organism evidence="9 10">
    <name type="scientific">Burkholderia cenocepacia</name>
    <dbReference type="NCBI Taxonomy" id="95486"/>
    <lineage>
        <taxon>Bacteria</taxon>
        <taxon>Pseudomonadati</taxon>
        <taxon>Pseudomonadota</taxon>
        <taxon>Betaproteobacteria</taxon>
        <taxon>Burkholderiales</taxon>
        <taxon>Burkholderiaceae</taxon>
        <taxon>Burkholderia</taxon>
        <taxon>Burkholderia cepacia complex</taxon>
    </lineage>
</organism>
<dbReference type="InterPro" id="IPR053927">
    <property type="entry name" value="FlgK_helical"/>
</dbReference>
<evidence type="ECO:0000313" key="10">
    <source>
        <dbReference type="Proteomes" id="UP000277191"/>
    </source>
</evidence>
<evidence type="ECO:0000256" key="1">
    <source>
        <dbReference type="ARBA" id="ARBA00004365"/>
    </source>
</evidence>
<accession>A0A3S9NBS9</accession>
<feature type="domain" description="Flagellar hook-associated protein FlgK helical" evidence="8">
    <location>
        <begin position="83"/>
        <end position="312"/>
    </location>
</feature>
<dbReference type="InterPro" id="IPR002371">
    <property type="entry name" value="FlgK"/>
</dbReference>
<dbReference type="SUPFAM" id="SSF64518">
    <property type="entry name" value="Phase 1 flagellin"/>
    <property type="match status" value="1"/>
</dbReference>
<dbReference type="EMBL" id="CP034546">
    <property type="protein sequence ID" value="AZQ53123.1"/>
    <property type="molecule type" value="Genomic_DNA"/>
</dbReference>
<evidence type="ECO:0000313" key="9">
    <source>
        <dbReference type="EMBL" id="AZQ53123.1"/>
    </source>
</evidence>
<keyword evidence="9" id="KW-0282">Flagellum</keyword>
<keyword evidence="5" id="KW-0964">Secreted</keyword>
<keyword evidence="9" id="KW-0966">Cell projection</keyword>
<keyword evidence="6" id="KW-0975">Bacterial flagellum</keyword>
<protein>
    <recommendedName>
        <fullName evidence="4">Flagellar hook-associated protein 1</fullName>
    </recommendedName>
</protein>
<dbReference type="GO" id="GO:0005576">
    <property type="term" value="C:extracellular region"/>
    <property type="evidence" value="ECO:0007669"/>
    <property type="project" value="UniProtKB-SubCell"/>
</dbReference>
<gene>
    <name evidence="9" type="primary">flgK</name>
    <name evidence="9" type="ORF">D5R55_19245</name>
</gene>
<dbReference type="AlphaFoldDB" id="A0A3S9NBS9"/>
<comment type="subcellular location">
    <subcellularLocation>
        <location evidence="1">Bacterial flagellum</location>
    </subcellularLocation>
    <subcellularLocation>
        <location evidence="2">Secreted</location>
    </subcellularLocation>
</comment>
<evidence type="ECO:0000259" key="7">
    <source>
        <dbReference type="Pfam" id="PF06429"/>
    </source>
</evidence>
<evidence type="ECO:0000259" key="8">
    <source>
        <dbReference type="Pfam" id="PF22638"/>
    </source>
</evidence>
<evidence type="ECO:0000256" key="5">
    <source>
        <dbReference type="ARBA" id="ARBA00022525"/>
    </source>
</evidence>
<dbReference type="Pfam" id="PF06429">
    <property type="entry name" value="Flg_bbr_C"/>
    <property type="match status" value="1"/>
</dbReference>
<proteinExistence type="inferred from homology"/>
<keyword evidence="9" id="KW-0969">Cilium</keyword>
<name>A0A3S9NBS9_9BURK</name>
<dbReference type="GO" id="GO:0005198">
    <property type="term" value="F:structural molecule activity"/>
    <property type="evidence" value="ECO:0007669"/>
    <property type="project" value="InterPro"/>
</dbReference>
<evidence type="ECO:0000256" key="6">
    <source>
        <dbReference type="ARBA" id="ARBA00023143"/>
    </source>
</evidence>
<dbReference type="GO" id="GO:0044780">
    <property type="term" value="P:bacterial-type flagellum assembly"/>
    <property type="evidence" value="ECO:0007669"/>
    <property type="project" value="InterPro"/>
</dbReference>
<dbReference type="RefSeq" id="WP_126364817.1">
    <property type="nucleotide sequence ID" value="NZ_CP034546.1"/>
</dbReference>